<dbReference type="Proteomes" id="UP000510643">
    <property type="component" value="Chromosome"/>
</dbReference>
<evidence type="ECO:0000313" key="4">
    <source>
        <dbReference type="Proteomes" id="UP000510643"/>
    </source>
</evidence>
<dbReference type="EMBL" id="CP040908">
    <property type="protein sequence ID" value="QLL57594.1"/>
    <property type="molecule type" value="Genomic_DNA"/>
</dbReference>
<dbReference type="RefSeq" id="WP_038330908.1">
    <property type="nucleotide sequence ID" value="NZ_CP040908.1"/>
</dbReference>
<protein>
    <recommendedName>
        <fullName evidence="5">Lipoprotein</fullName>
    </recommendedName>
</protein>
<evidence type="ECO:0000313" key="3">
    <source>
        <dbReference type="EMBL" id="QLL57594.1"/>
    </source>
</evidence>
<sequence length="129" mass="13907">MKMNKLMISALASLAIFFTACGGDTKAGKDGHAHAEGDGHNHATEQQVEKSVDKIAGKDRNEKGELIDAHGHLITGCPGHKEMVGSEGDMCPKCEYMTMIPITWDITGVDTVRVTSLPDYNPPADKLKK</sequence>
<accession>A0A7H9DR44</accession>
<feature type="chain" id="PRO_5029007607" description="Lipoprotein" evidence="2">
    <location>
        <begin position="23"/>
        <end position="129"/>
    </location>
</feature>
<feature type="region of interest" description="Disordered" evidence="1">
    <location>
        <begin position="28"/>
        <end position="48"/>
    </location>
</feature>
<dbReference type="KEGG" id="efal:FH779_05665"/>
<dbReference type="OrthoDB" id="799314at2"/>
<dbReference type="AlphaFoldDB" id="A0A7H9DR44"/>
<gene>
    <name evidence="3" type="ORF">FH779_05665</name>
</gene>
<dbReference type="PROSITE" id="PS51257">
    <property type="entry name" value="PROKAR_LIPOPROTEIN"/>
    <property type="match status" value="1"/>
</dbReference>
<evidence type="ECO:0000256" key="1">
    <source>
        <dbReference type="SAM" id="MobiDB-lite"/>
    </source>
</evidence>
<organism evidence="3 4">
    <name type="scientific">Empedobacter falsenii</name>
    <dbReference type="NCBI Taxonomy" id="343874"/>
    <lineage>
        <taxon>Bacteria</taxon>
        <taxon>Pseudomonadati</taxon>
        <taxon>Bacteroidota</taxon>
        <taxon>Flavobacteriia</taxon>
        <taxon>Flavobacteriales</taxon>
        <taxon>Weeksellaceae</taxon>
        <taxon>Empedobacter</taxon>
    </lineage>
</organism>
<evidence type="ECO:0000256" key="2">
    <source>
        <dbReference type="SAM" id="SignalP"/>
    </source>
</evidence>
<name>A0A7H9DR44_9FLAO</name>
<reference evidence="3 4" key="1">
    <citation type="submission" date="2019-06" db="EMBL/GenBank/DDBJ databases">
        <title>Emergence of pandrug resistant Empedobacter falsenii in China.</title>
        <authorList>
            <person name="Dong N."/>
            <person name="Chen S."/>
            <person name="Zhang R."/>
        </authorList>
    </citation>
    <scope>NUCLEOTIDE SEQUENCE [LARGE SCALE GENOMIC DNA]</scope>
    <source>
        <strain evidence="3 4">1681-1</strain>
    </source>
</reference>
<keyword evidence="4" id="KW-1185">Reference proteome</keyword>
<proteinExistence type="predicted"/>
<dbReference type="GeneID" id="78400931"/>
<keyword evidence="2" id="KW-0732">Signal</keyword>
<evidence type="ECO:0008006" key="5">
    <source>
        <dbReference type="Google" id="ProtNLM"/>
    </source>
</evidence>
<feature type="signal peptide" evidence="2">
    <location>
        <begin position="1"/>
        <end position="22"/>
    </location>
</feature>